<reference evidence="14 15" key="2">
    <citation type="submission" date="2008-04" db="EMBL/GenBank/DDBJ databases">
        <authorList>
            <person name="Fulton L."/>
            <person name="Clifton S."/>
            <person name="Fulton B."/>
            <person name="Xu J."/>
            <person name="Minx P."/>
            <person name="Pepin K.H."/>
            <person name="Johnson M."/>
            <person name="Thiruvilangam P."/>
            <person name="Bhonagiri V."/>
            <person name="Nash W.E."/>
            <person name="Mardis E.R."/>
            <person name="Wilson R.K."/>
        </authorList>
    </citation>
    <scope>NUCLEOTIDE SEQUENCE [LARGE SCALE GENOMIC DNA]</scope>
    <source>
        <strain evidence="14 15">DSM 17393</strain>
    </source>
</reference>
<comment type="subcellular location">
    <subcellularLocation>
        <location evidence="1 11">Cell outer membrane</location>
        <topology evidence="1 11">Multi-pass membrane protein</topology>
    </subcellularLocation>
</comment>
<keyword evidence="5 11" id="KW-0812">Transmembrane</keyword>
<feature type="chain" id="PRO_5002787044" evidence="12">
    <location>
        <begin position="43"/>
        <end position="832"/>
    </location>
</feature>
<comment type="similarity">
    <text evidence="11">Belongs to the TonB-dependent receptor family.</text>
</comment>
<dbReference type="InterPro" id="IPR012910">
    <property type="entry name" value="Plug_dom"/>
</dbReference>
<keyword evidence="4" id="KW-0410">Iron transport</keyword>
<sequence length="832" mass="93648">MRIAGTKRILFLCRQNNKRQRMNKSKLLAFALALLSIGNVCAEEVDTLKIVDVEEVLIIAAPKENRKLRELPNAVTLLSQQDMQAAQVNSIKNLTALVPNIFIPDYGSRLTSAVYIRGIGSRINTPSVGLYVDNIPYIDKSAFDFNYSDIERIDVLRGPQGTLYGRNAMGGLIKVHTKSPFSYQGTDFRIGAGTHNQYNTSVTHYHRMNERFAFSAGGFYEYEGGFFRNAALNNKKVDKGQSAGGRIRAIYLPSDNWKLDFNVSYEYGDQGGYPYGLYNKETGDVAKTAYNDESSYYRNLLNAGLNVEYQAQNFTLSAVTGYQHLKDRMFLDQDFTASDTYTLEQKQRINTISEEIVMKSKENRRWQWATGIFGFYQWLNTTAPVTFKEDGMAMMDQMLGSVIPSKIEVPMGPTSSMNIMPSLKIASTRLPINGDFETPLLNGALFHQSTFRDVFGLGGLSFTAGLRLDYEKMKMDYNSGTAMDYTVGITGQMVQNGQVIRDIPMMPETALTVESRYEGSISKDYLQLLPKFALQYDFKKNTGNVYVTVSKGYRSGGYNIQMFSDLLQSSLRNDMMKQSKEEIMPHVPDAYKALVEGHFPDAGVNPDAKAATVYKPEQTWNYEAGTHLNLFQNRLRADAALFWLETRDQQISRFAQSGLGRETVNAGKSRSLGAEISLAGAVTTNFTLTANYGYTYATFKEYVTNAKSADNKVIEISYNGNYVPFVPKHTLSLGGQYIFRINPGHWLDRIQLNANYTGAGRIYWTEQNDVSQAFYGTLNGRLSLQKGNGQIDFWVRNALDKDYAAFYFESMGNGFMQKGRPIQAGIELRCRF</sequence>
<dbReference type="Pfam" id="PF07715">
    <property type="entry name" value="Plug"/>
    <property type="match status" value="1"/>
</dbReference>
<feature type="signal peptide" evidence="12">
    <location>
        <begin position="1"/>
        <end position="42"/>
    </location>
</feature>
<evidence type="ECO:0000259" key="13">
    <source>
        <dbReference type="Pfam" id="PF07715"/>
    </source>
</evidence>
<dbReference type="eggNOG" id="COG4771">
    <property type="taxonomic scope" value="Bacteria"/>
</dbReference>
<evidence type="ECO:0000313" key="15">
    <source>
        <dbReference type="Proteomes" id="UP000004596"/>
    </source>
</evidence>
<dbReference type="PROSITE" id="PS52016">
    <property type="entry name" value="TONB_DEPENDENT_REC_3"/>
    <property type="match status" value="1"/>
</dbReference>
<evidence type="ECO:0000256" key="7">
    <source>
        <dbReference type="ARBA" id="ARBA00023065"/>
    </source>
</evidence>
<dbReference type="Proteomes" id="UP000004596">
    <property type="component" value="Unassembled WGS sequence"/>
</dbReference>
<keyword evidence="14" id="KW-0675">Receptor</keyword>
<dbReference type="STRING" id="471870.BACINT_04805"/>
<gene>
    <name evidence="14" type="ORF">BACINT_04805</name>
</gene>
<evidence type="ECO:0000256" key="11">
    <source>
        <dbReference type="PROSITE-ProRule" id="PRU01360"/>
    </source>
</evidence>
<dbReference type="Gene3D" id="2.40.170.20">
    <property type="entry name" value="TonB-dependent receptor, beta-barrel domain"/>
    <property type="match status" value="2"/>
</dbReference>
<keyword evidence="6" id="KW-0408">Iron</keyword>
<protein>
    <submittedName>
        <fullName evidence="14">TonB-dependent receptor</fullName>
    </submittedName>
</protein>
<feature type="domain" description="TonB-dependent receptor plug" evidence="13">
    <location>
        <begin position="68"/>
        <end position="171"/>
    </location>
</feature>
<keyword evidence="10 11" id="KW-0998">Cell outer membrane</keyword>
<dbReference type="GO" id="GO:0006826">
    <property type="term" value="P:iron ion transport"/>
    <property type="evidence" value="ECO:0007669"/>
    <property type="project" value="UniProtKB-KW"/>
</dbReference>
<dbReference type="AlphaFoldDB" id="B3CIA7"/>
<dbReference type="InterPro" id="IPR039426">
    <property type="entry name" value="TonB-dep_rcpt-like"/>
</dbReference>
<keyword evidence="9 11" id="KW-0472">Membrane</keyword>
<evidence type="ECO:0000256" key="4">
    <source>
        <dbReference type="ARBA" id="ARBA00022496"/>
    </source>
</evidence>
<comment type="caution">
    <text evidence="14">The sequence shown here is derived from an EMBL/GenBank/DDBJ whole genome shotgun (WGS) entry which is preliminary data.</text>
</comment>
<dbReference type="SUPFAM" id="SSF56935">
    <property type="entry name" value="Porins"/>
    <property type="match status" value="1"/>
</dbReference>
<evidence type="ECO:0000256" key="9">
    <source>
        <dbReference type="ARBA" id="ARBA00023136"/>
    </source>
</evidence>
<dbReference type="EMBL" id="ABJL02000008">
    <property type="protein sequence ID" value="EDV05657.1"/>
    <property type="molecule type" value="Genomic_DNA"/>
</dbReference>
<evidence type="ECO:0000313" key="14">
    <source>
        <dbReference type="EMBL" id="EDV05657.1"/>
    </source>
</evidence>
<evidence type="ECO:0000256" key="3">
    <source>
        <dbReference type="ARBA" id="ARBA00022452"/>
    </source>
</evidence>
<proteinExistence type="inferred from homology"/>
<evidence type="ECO:0000256" key="8">
    <source>
        <dbReference type="ARBA" id="ARBA00023077"/>
    </source>
</evidence>
<dbReference type="InterPro" id="IPR036942">
    <property type="entry name" value="Beta-barrel_TonB_sf"/>
</dbReference>
<accession>B3CIA7</accession>
<dbReference type="PANTHER" id="PTHR32552">
    <property type="entry name" value="FERRICHROME IRON RECEPTOR-RELATED"/>
    <property type="match status" value="1"/>
</dbReference>
<keyword evidence="2 11" id="KW-0813">Transport</keyword>
<reference evidence="14 15" key="1">
    <citation type="submission" date="2008-04" db="EMBL/GenBank/DDBJ databases">
        <title>Draft genome sequence of Bacteroides intestinalis (DSM 17393).</title>
        <authorList>
            <person name="Sudarsanam P."/>
            <person name="Ley R."/>
            <person name="Guruge J."/>
            <person name="Turnbaugh P.J."/>
            <person name="Mahowald M."/>
            <person name="Liep D."/>
            <person name="Gordon J."/>
        </authorList>
    </citation>
    <scope>NUCLEOTIDE SEQUENCE [LARGE SCALE GENOMIC DNA]</scope>
    <source>
        <strain evidence="14 15">DSM 17393</strain>
    </source>
</reference>
<evidence type="ECO:0000256" key="6">
    <source>
        <dbReference type="ARBA" id="ARBA00023004"/>
    </source>
</evidence>
<dbReference type="GO" id="GO:0009279">
    <property type="term" value="C:cell outer membrane"/>
    <property type="evidence" value="ECO:0007669"/>
    <property type="project" value="UniProtKB-SubCell"/>
</dbReference>
<name>B3CIA7_9BACE</name>
<evidence type="ECO:0000256" key="2">
    <source>
        <dbReference type="ARBA" id="ARBA00022448"/>
    </source>
</evidence>
<keyword evidence="3 11" id="KW-1134">Transmembrane beta strand</keyword>
<keyword evidence="7" id="KW-0406">Ion transport</keyword>
<evidence type="ECO:0000256" key="10">
    <source>
        <dbReference type="ARBA" id="ARBA00023237"/>
    </source>
</evidence>
<keyword evidence="8" id="KW-0798">TonB box</keyword>
<keyword evidence="12" id="KW-0732">Signal</keyword>
<evidence type="ECO:0000256" key="1">
    <source>
        <dbReference type="ARBA" id="ARBA00004571"/>
    </source>
</evidence>
<evidence type="ECO:0000256" key="12">
    <source>
        <dbReference type="SAM" id="SignalP"/>
    </source>
</evidence>
<organism evidence="14 15">
    <name type="scientific">Bacteroides intestinalis DSM 17393</name>
    <dbReference type="NCBI Taxonomy" id="471870"/>
    <lineage>
        <taxon>Bacteria</taxon>
        <taxon>Pseudomonadati</taxon>
        <taxon>Bacteroidota</taxon>
        <taxon>Bacteroidia</taxon>
        <taxon>Bacteroidales</taxon>
        <taxon>Bacteroidaceae</taxon>
        <taxon>Bacteroides</taxon>
    </lineage>
</organism>
<dbReference type="PANTHER" id="PTHR32552:SF81">
    <property type="entry name" value="TONB-DEPENDENT OUTER MEMBRANE RECEPTOR"/>
    <property type="match status" value="1"/>
</dbReference>
<evidence type="ECO:0000256" key="5">
    <source>
        <dbReference type="ARBA" id="ARBA00022692"/>
    </source>
</evidence>